<organism evidence="1 2">
    <name type="scientific">Linnemannia gamsii</name>
    <dbReference type="NCBI Taxonomy" id="64522"/>
    <lineage>
        <taxon>Eukaryota</taxon>
        <taxon>Fungi</taxon>
        <taxon>Fungi incertae sedis</taxon>
        <taxon>Mucoromycota</taxon>
        <taxon>Mortierellomycotina</taxon>
        <taxon>Mortierellomycetes</taxon>
        <taxon>Mortierellales</taxon>
        <taxon>Mortierellaceae</taxon>
        <taxon>Linnemannia</taxon>
    </lineage>
</organism>
<dbReference type="InterPro" id="IPR032675">
    <property type="entry name" value="LRR_dom_sf"/>
</dbReference>
<evidence type="ECO:0008006" key="3">
    <source>
        <dbReference type="Google" id="ProtNLM"/>
    </source>
</evidence>
<dbReference type="PANTHER" id="PTHR31639:SF162">
    <property type="entry name" value="OS09G0454300 PROTEIN"/>
    <property type="match status" value="1"/>
</dbReference>
<dbReference type="SUPFAM" id="SSF52047">
    <property type="entry name" value="RNI-like"/>
    <property type="match status" value="1"/>
</dbReference>
<name>A0ABQ7JXK9_9FUNG</name>
<evidence type="ECO:0000313" key="1">
    <source>
        <dbReference type="EMBL" id="KAG0286974.1"/>
    </source>
</evidence>
<reference evidence="1 2" key="1">
    <citation type="journal article" date="2020" name="Fungal Divers.">
        <title>Resolving the Mortierellaceae phylogeny through synthesis of multi-gene phylogenetics and phylogenomics.</title>
        <authorList>
            <person name="Vandepol N."/>
            <person name="Liber J."/>
            <person name="Desiro A."/>
            <person name="Na H."/>
            <person name="Kennedy M."/>
            <person name="Barry K."/>
            <person name="Grigoriev I.V."/>
            <person name="Miller A.N."/>
            <person name="O'Donnell K."/>
            <person name="Stajich J.E."/>
            <person name="Bonito G."/>
        </authorList>
    </citation>
    <scope>NUCLEOTIDE SEQUENCE [LARGE SCALE GENOMIC DNA]</scope>
    <source>
        <strain evidence="1 2">AD045</strain>
    </source>
</reference>
<dbReference type="EMBL" id="JAAAIM010000529">
    <property type="protein sequence ID" value="KAG0286974.1"/>
    <property type="molecule type" value="Genomic_DNA"/>
</dbReference>
<protein>
    <recommendedName>
        <fullName evidence="3">F-box domain-containing protein</fullName>
    </recommendedName>
</protein>
<accession>A0ABQ7JXK9</accession>
<comment type="caution">
    <text evidence="1">The sequence shown here is derived from an EMBL/GenBank/DDBJ whole genome shotgun (WGS) entry which is preliminary data.</text>
</comment>
<proteinExistence type="predicted"/>
<sequence length="515" mass="58563">MTAMMTTSPRPGLRSPFDLPELRDRISRFVTLEDAVSCARVSKTWAHDYLPVIWYSIDCNKFAHNNTSIGFDIVVSKHAHHIRVATNVNYTSQIAIFFKGNVTQLRELSITMSTSTFHYATALDFVARNSASLEKLKLKPMTTFATKYESPLYCVHASMLVHPGCSLGPTRLASRLRDLDVSGLWMMREGLSTILQGCPNLSHLNLSGTDVIGRASLNFQHEGLSFLTCSIITALRPDPTDSQQQPSPGLLMHFPNLKTWSTSGSESELRFVLPSGLLKAEVKQHCPLLSDVRLRDSPESMWVTLFTDVFSNLKEISFDYKSMSVQVLTTILLHQDTVESIQANPGVHFDFDRDVYWVFVTDHFQASGRHLQLLPRSCTRLTELNLYPHIMDIDIVGSKAWNCKNLRTLRTRFKGLDSKERILRAIDLWRAGWRKRVLTRRRQSNIWSPGGNENNAEETNRLIANMLVSLKLETSTPGVVLLDNDNSIEARVARHLLQFEKLENVWLGYKTWHPY</sequence>
<keyword evidence="2" id="KW-1185">Reference proteome</keyword>
<dbReference type="Gene3D" id="3.80.10.10">
    <property type="entry name" value="Ribonuclease Inhibitor"/>
    <property type="match status" value="1"/>
</dbReference>
<dbReference type="PANTHER" id="PTHR31639">
    <property type="entry name" value="F-BOX PROTEIN-LIKE"/>
    <property type="match status" value="1"/>
</dbReference>
<evidence type="ECO:0000313" key="2">
    <source>
        <dbReference type="Proteomes" id="UP001194696"/>
    </source>
</evidence>
<dbReference type="Proteomes" id="UP001194696">
    <property type="component" value="Unassembled WGS sequence"/>
</dbReference>
<gene>
    <name evidence="1" type="ORF">BGZ96_009026</name>
</gene>